<comment type="catalytic activity">
    <reaction evidence="16">
        <text>ATP + H2O = ADP + phosphate + H(+)</text>
        <dbReference type="Rhea" id="RHEA:13065"/>
        <dbReference type="ChEBI" id="CHEBI:15377"/>
        <dbReference type="ChEBI" id="CHEBI:15378"/>
        <dbReference type="ChEBI" id="CHEBI:30616"/>
        <dbReference type="ChEBI" id="CHEBI:43474"/>
        <dbReference type="ChEBI" id="CHEBI:456216"/>
    </reaction>
    <physiologicalReaction direction="left-to-right" evidence="16">
        <dbReference type="Rhea" id="RHEA:13066"/>
    </physiologicalReaction>
</comment>
<feature type="domain" description="Miro" evidence="22">
    <location>
        <begin position="1"/>
        <end position="147"/>
    </location>
</feature>
<dbReference type="InterPro" id="IPR027417">
    <property type="entry name" value="P-loop_NTPase"/>
</dbReference>
<dbReference type="Gene3D" id="3.40.50.300">
    <property type="entry name" value="P-loop containing nucleotide triphosphate hydrolases"/>
    <property type="match status" value="2"/>
</dbReference>
<evidence type="ECO:0000256" key="14">
    <source>
        <dbReference type="ARBA" id="ARBA00023136"/>
    </source>
</evidence>
<dbReference type="InterPro" id="IPR013566">
    <property type="entry name" value="EF_hand_assoc_1"/>
</dbReference>
<comment type="catalytic activity">
    <reaction evidence="17">
        <text>GTP + H2O = GDP + phosphate + H(+)</text>
        <dbReference type="Rhea" id="RHEA:19669"/>
        <dbReference type="ChEBI" id="CHEBI:15377"/>
        <dbReference type="ChEBI" id="CHEBI:15378"/>
        <dbReference type="ChEBI" id="CHEBI:37565"/>
        <dbReference type="ChEBI" id="CHEBI:43474"/>
        <dbReference type="ChEBI" id="CHEBI:58189"/>
    </reaction>
    <physiologicalReaction direction="left-to-right" evidence="17">
        <dbReference type="Rhea" id="RHEA:19670"/>
    </physiologicalReaction>
</comment>
<dbReference type="InterPro" id="IPR052266">
    <property type="entry name" value="Miro-EF-hand_domain"/>
</dbReference>
<sequence length="597" mass="67558">MSLVGEEFPEEVPLRAEEITIPADVTPEKIPTHIVDYSESEQNDELLQEEIVKANVVCMVYDVTKEDTIEKIRTKWIPLVNGGVERGNKVPIILVGNKSDLCSSSSMESILPIMNQFSEIETCVECSAKNLKNISELFYYAQKAVLHPTAPLYDPEEKQLRPMCVRALSRIFHISDRDNDGILSDDELNFFQKSCFGNPLAPQALEDVKTVVWKNTSDGVQENGLTLNGFLFLNTLFIQRGRHETTWTILRKFGYDDTLELVDDYLYPQLRVPVDCTTELNHLGHQFLQMLFEKYDEDKDQALSPAELKNLFSVFPYMPWGTDVYASVSTNKEGFLSLHGFICQWTLTAYLDIHRCLEFLGYFGYPVLTEQESQTSAITVTREKAIDLEKGQTQRTVFLCKVIGPRGTGKTAFLQAFLGRDFSTQMSTPGAFSYFTINTVQVSNQEKYLILYEVDVDTEFLKASDAACDVACLMYDVSDPKSFSYCASIYKQHYMDSSIPCVVVASKSDLPEEKQQHGISPADFCYKHRLPAPLPFSCISLDTRSTAIYSRLAWAAMLPHLNNSDMTTTSFWLRVTLGAAVLSVLGFTIYRAFIKQK</sequence>
<dbReference type="PIRSF" id="PIRSF037488">
    <property type="entry name" value="Mt_Rho_GTPase"/>
    <property type="match status" value="1"/>
</dbReference>
<comment type="catalytic activity">
    <reaction evidence="15">
        <text>UTP + H2O = UDP + phosphate + H(+)</text>
        <dbReference type="Rhea" id="RHEA:64900"/>
        <dbReference type="ChEBI" id="CHEBI:15377"/>
        <dbReference type="ChEBI" id="CHEBI:15378"/>
        <dbReference type="ChEBI" id="CHEBI:43474"/>
        <dbReference type="ChEBI" id="CHEBI:46398"/>
        <dbReference type="ChEBI" id="CHEBI:58223"/>
    </reaction>
    <physiologicalReaction direction="left-to-right" evidence="15">
        <dbReference type="Rhea" id="RHEA:64901"/>
    </physiologicalReaction>
</comment>
<evidence type="ECO:0000256" key="13">
    <source>
        <dbReference type="ARBA" id="ARBA00023134"/>
    </source>
</evidence>
<keyword evidence="5" id="KW-0479">Metal-binding</keyword>
<feature type="domain" description="Miro" evidence="22">
    <location>
        <begin position="395"/>
        <end position="558"/>
    </location>
</feature>
<dbReference type="Ensembl" id="ENSSFOT00015077547.1">
    <property type="protein sequence ID" value="ENSSFOP00015041200.1"/>
    <property type="gene ID" value="ENSSFOG00015019007.2"/>
</dbReference>
<dbReference type="SMART" id="SM00054">
    <property type="entry name" value="EFh"/>
    <property type="match status" value="2"/>
</dbReference>
<evidence type="ECO:0000256" key="4">
    <source>
        <dbReference type="ARBA" id="ARBA00022692"/>
    </source>
</evidence>
<reference evidence="23" key="2">
    <citation type="submission" date="2025-08" db="UniProtKB">
        <authorList>
            <consortium name="Ensembl"/>
        </authorList>
    </citation>
    <scope>IDENTIFICATION</scope>
</reference>
<dbReference type="InterPro" id="IPR011992">
    <property type="entry name" value="EF-hand-dom_pair"/>
</dbReference>
<organism evidence="23 24">
    <name type="scientific">Scleropages formosus</name>
    <name type="common">Asian bonytongue</name>
    <name type="synonym">Osteoglossum formosum</name>
    <dbReference type="NCBI Taxonomy" id="113540"/>
    <lineage>
        <taxon>Eukaryota</taxon>
        <taxon>Metazoa</taxon>
        <taxon>Chordata</taxon>
        <taxon>Craniata</taxon>
        <taxon>Vertebrata</taxon>
        <taxon>Euteleostomi</taxon>
        <taxon>Actinopterygii</taxon>
        <taxon>Neopterygii</taxon>
        <taxon>Teleostei</taxon>
        <taxon>Osteoglossocephala</taxon>
        <taxon>Osteoglossomorpha</taxon>
        <taxon>Osteoglossiformes</taxon>
        <taxon>Osteoglossidae</taxon>
        <taxon>Scleropages</taxon>
    </lineage>
</organism>
<evidence type="ECO:0000256" key="7">
    <source>
        <dbReference type="ARBA" id="ARBA00022741"/>
    </source>
</evidence>
<evidence type="ECO:0000313" key="23">
    <source>
        <dbReference type="Ensembl" id="ENSSFOP00015041200.1"/>
    </source>
</evidence>
<dbReference type="GO" id="GO:0003924">
    <property type="term" value="F:GTPase activity"/>
    <property type="evidence" value="ECO:0007669"/>
    <property type="project" value="InterPro"/>
</dbReference>
<reference evidence="23 24" key="1">
    <citation type="submission" date="2019-04" db="EMBL/GenBank/DDBJ databases">
        <authorList>
            <consortium name="Wellcome Sanger Institute Data Sharing"/>
        </authorList>
    </citation>
    <scope>NUCLEOTIDE SEQUENCE [LARGE SCALE GENOMIC DNA]</scope>
</reference>
<evidence type="ECO:0000256" key="17">
    <source>
        <dbReference type="ARBA" id="ARBA00049117"/>
    </source>
</evidence>
<dbReference type="AlphaFoldDB" id="A0A8C9SQJ3"/>
<dbReference type="InterPro" id="IPR013567">
    <property type="entry name" value="EF_hand_assoc_2"/>
</dbReference>
<gene>
    <name evidence="23" type="primary">RHOT2</name>
    <name evidence="23" type="synonym">rhot2</name>
</gene>
<dbReference type="PRINTS" id="PR00449">
    <property type="entry name" value="RASTRNSFRMNG"/>
</dbReference>
<dbReference type="PROSITE" id="PS51423">
    <property type="entry name" value="MIRO"/>
    <property type="match status" value="2"/>
</dbReference>
<evidence type="ECO:0000259" key="22">
    <source>
        <dbReference type="PROSITE" id="PS51423"/>
    </source>
</evidence>
<dbReference type="GO" id="GO:0007005">
    <property type="term" value="P:mitochondrion organization"/>
    <property type="evidence" value="ECO:0007669"/>
    <property type="project" value="InterPro"/>
</dbReference>
<dbReference type="Pfam" id="PF08356">
    <property type="entry name" value="EF_assoc_2"/>
    <property type="match status" value="1"/>
</dbReference>
<evidence type="ECO:0000256" key="5">
    <source>
        <dbReference type="ARBA" id="ARBA00022723"/>
    </source>
</evidence>
<dbReference type="PROSITE" id="PS50222">
    <property type="entry name" value="EF_HAND_2"/>
    <property type="match status" value="1"/>
</dbReference>
<keyword evidence="9 19" id="KW-0378">Hydrolase</keyword>
<dbReference type="FunFam" id="1.10.238.10:FF:000011">
    <property type="entry name" value="Mitochondrial Rho GTPase"/>
    <property type="match status" value="1"/>
</dbReference>
<dbReference type="InterPro" id="IPR018247">
    <property type="entry name" value="EF_Hand_1_Ca_BS"/>
</dbReference>
<proteinExistence type="inferred from homology"/>
<keyword evidence="6" id="KW-0677">Repeat</keyword>
<dbReference type="InterPro" id="IPR002048">
    <property type="entry name" value="EF_hand_dom"/>
</dbReference>
<dbReference type="EC" id="3.6.5.-" evidence="19"/>
<evidence type="ECO:0000256" key="6">
    <source>
        <dbReference type="ARBA" id="ARBA00022737"/>
    </source>
</evidence>
<comment type="subcellular location">
    <subcellularLocation>
        <location evidence="1 19">Mitochondrion outer membrane</location>
        <topology evidence="1 19">Single-pass type IV membrane protein</topology>
    </subcellularLocation>
</comment>
<reference evidence="23" key="3">
    <citation type="submission" date="2025-09" db="UniProtKB">
        <authorList>
            <consortium name="Ensembl"/>
        </authorList>
    </citation>
    <scope>IDENTIFICATION</scope>
</reference>
<protein>
    <recommendedName>
        <fullName evidence="19">Mitochondrial Rho GTPase</fullName>
        <ecNumber evidence="19">3.6.5.-</ecNumber>
    </recommendedName>
</protein>
<dbReference type="Pfam" id="PF00071">
    <property type="entry name" value="Ras"/>
    <property type="match status" value="2"/>
</dbReference>
<name>A0A8C9SQJ3_SCLFO</name>
<dbReference type="SMART" id="SM00174">
    <property type="entry name" value="RHO"/>
    <property type="match status" value="1"/>
</dbReference>
<dbReference type="Proteomes" id="UP000694397">
    <property type="component" value="Chromosome 5"/>
</dbReference>
<evidence type="ECO:0000313" key="24">
    <source>
        <dbReference type="Proteomes" id="UP000694397"/>
    </source>
</evidence>
<evidence type="ECO:0000256" key="1">
    <source>
        <dbReference type="ARBA" id="ARBA00004200"/>
    </source>
</evidence>
<dbReference type="Pfam" id="PF08355">
    <property type="entry name" value="EF_assoc_1"/>
    <property type="match status" value="1"/>
</dbReference>
<dbReference type="FunFam" id="1.10.238.10:FF:000021">
    <property type="entry name" value="Mitochondrial Rho GTPase"/>
    <property type="match status" value="1"/>
</dbReference>
<keyword evidence="11 20" id="KW-1133">Transmembrane helix</keyword>
<evidence type="ECO:0000256" key="15">
    <source>
        <dbReference type="ARBA" id="ARBA00047358"/>
    </source>
</evidence>
<dbReference type="GO" id="GO:0005741">
    <property type="term" value="C:mitochondrial outer membrane"/>
    <property type="evidence" value="ECO:0007669"/>
    <property type="project" value="UniProtKB-SubCell"/>
</dbReference>
<dbReference type="GO" id="GO:0005525">
    <property type="term" value="F:GTP binding"/>
    <property type="evidence" value="ECO:0007669"/>
    <property type="project" value="UniProtKB-KW"/>
</dbReference>
<evidence type="ECO:0000256" key="3">
    <source>
        <dbReference type="ARBA" id="ARBA00011738"/>
    </source>
</evidence>
<dbReference type="SUPFAM" id="SSF52540">
    <property type="entry name" value="P-loop containing nucleoside triphosphate hydrolases"/>
    <property type="match status" value="2"/>
</dbReference>
<feature type="domain" description="EF-hand" evidence="21">
    <location>
        <begin position="283"/>
        <end position="318"/>
    </location>
</feature>
<dbReference type="FunFam" id="3.40.50.300:FF:000553">
    <property type="entry name" value="Mitochondrial Rho GTPase"/>
    <property type="match status" value="1"/>
</dbReference>
<comment type="similarity">
    <text evidence="2 19">Belongs to the mitochondrial Rho GTPase family.</text>
</comment>
<keyword evidence="24" id="KW-1185">Reference proteome</keyword>
<comment type="function">
    <text evidence="18 19">Atypical mitochondrial nucleoside-triphosphatase (NTPase) involved in mitochondrial trafficking. Probably involved in control of anterograde transport of mitochondria and their subcellular distribution. Can hydrolyze GTP, ATP and UTP.</text>
</comment>
<dbReference type="PROSITE" id="PS00018">
    <property type="entry name" value="EF_HAND_1"/>
    <property type="match status" value="2"/>
</dbReference>
<dbReference type="SUPFAM" id="SSF47473">
    <property type="entry name" value="EF-hand"/>
    <property type="match status" value="1"/>
</dbReference>
<keyword evidence="14 19" id="KW-0472">Membrane</keyword>
<dbReference type="GeneTree" id="ENSGT00940000158109"/>
<dbReference type="InterPro" id="IPR020860">
    <property type="entry name" value="MIRO_dom"/>
</dbReference>
<dbReference type="CDD" id="cd01893">
    <property type="entry name" value="Miro1"/>
    <property type="match status" value="1"/>
</dbReference>
<evidence type="ECO:0000256" key="8">
    <source>
        <dbReference type="ARBA" id="ARBA00022787"/>
    </source>
</evidence>
<evidence type="ECO:0000256" key="12">
    <source>
        <dbReference type="ARBA" id="ARBA00023128"/>
    </source>
</evidence>
<dbReference type="FunFam" id="3.40.50.300:FF:000170">
    <property type="entry name" value="Mitochondrial Rho GTPase"/>
    <property type="match status" value="1"/>
</dbReference>
<evidence type="ECO:0000259" key="21">
    <source>
        <dbReference type="PROSITE" id="PS50222"/>
    </source>
</evidence>
<dbReference type="InterPro" id="IPR001806">
    <property type="entry name" value="Small_GTPase"/>
</dbReference>
<comment type="subunit">
    <text evidence="3">Homodimer.</text>
</comment>
<keyword evidence="8 19" id="KW-1000">Mitochondrion outer membrane</keyword>
<evidence type="ECO:0000256" key="10">
    <source>
        <dbReference type="ARBA" id="ARBA00022837"/>
    </source>
</evidence>
<feature type="transmembrane region" description="Helical" evidence="20">
    <location>
        <begin position="571"/>
        <end position="593"/>
    </location>
</feature>
<evidence type="ECO:0000256" key="18">
    <source>
        <dbReference type="ARBA" id="ARBA00093331"/>
    </source>
</evidence>
<evidence type="ECO:0000256" key="19">
    <source>
        <dbReference type="PIRNR" id="PIRNR037488"/>
    </source>
</evidence>
<evidence type="ECO:0000256" key="16">
    <source>
        <dbReference type="ARBA" id="ARBA00048778"/>
    </source>
</evidence>
<keyword evidence="10 19" id="KW-0106">Calcium</keyword>
<evidence type="ECO:0000256" key="2">
    <source>
        <dbReference type="ARBA" id="ARBA00007981"/>
    </source>
</evidence>
<dbReference type="GO" id="GO:0005509">
    <property type="term" value="F:calcium ion binding"/>
    <property type="evidence" value="ECO:0007669"/>
    <property type="project" value="InterPro"/>
</dbReference>
<dbReference type="CDD" id="cd01892">
    <property type="entry name" value="Miro2"/>
    <property type="match status" value="1"/>
</dbReference>
<keyword evidence="12 19" id="KW-0496">Mitochondrion</keyword>
<dbReference type="InterPro" id="IPR021181">
    <property type="entry name" value="Miro"/>
</dbReference>
<evidence type="ECO:0000256" key="20">
    <source>
        <dbReference type="SAM" id="Phobius"/>
    </source>
</evidence>
<dbReference type="PANTHER" id="PTHR46819">
    <property type="entry name" value="EF-HAND CALCIUM-BINDING DOMAIN-CONTAINING PROTEIN 7"/>
    <property type="match status" value="1"/>
</dbReference>
<evidence type="ECO:0000256" key="11">
    <source>
        <dbReference type="ARBA" id="ARBA00022989"/>
    </source>
</evidence>
<keyword evidence="4 20" id="KW-0812">Transmembrane</keyword>
<accession>A0A8C9SQJ3</accession>
<dbReference type="PANTHER" id="PTHR46819:SF1">
    <property type="entry name" value="EF-HAND CALCIUM-BINDING DOMAIN-CONTAINING PROTEIN 7"/>
    <property type="match status" value="1"/>
</dbReference>
<keyword evidence="13 19" id="KW-0342">GTP-binding</keyword>
<dbReference type="Gene3D" id="1.10.238.10">
    <property type="entry name" value="EF-hand"/>
    <property type="match status" value="2"/>
</dbReference>
<keyword evidence="7 19" id="KW-0547">Nucleotide-binding</keyword>
<evidence type="ECO:0000256" key="9">
    <source>
        <dbReference type="ARBA" id="ARBA00022801"/>
    </source>
</evidence>